<dbReference type="RefSeq" id="WP_059055070.1">
    <property type="nucleotide sequence ID" value="NZ_LOJF01000010.1"/>
</dbReference>
<reference evidence="1 2" key="1">
    <citation type="submission" date="2015-12" db="EMBL/GenBank/DDBJ databases">
        <title>Draft Genome Sequence of Olsenella scatoligenes SK9K4T; a Producer of 3-Methylindole- (skatole) and 4-Methylphenol- (p-cresol) Isolated from Pig Feces.</title>
        <authorList>
            <person name="Li X."/>
            <person name="Borg B."/>
            <person name="Canibe N."/>
        </authorList>
    </citation>
    <scope>NUCLEOTIDE SEQUENCE [LARGE SCALE GENOMIC DNA]</scope>
    <source>
        <strain evidence="1 2">SK9K4</strain>
    </source>
</reference>
<dbReference type="EMBL" id="LOJF01000010">
    <property type="protein sequence ID" value="KUH58140.1"/>
    <property type="molecule type" value="Genomic_DNA"/>
</dbReference>
<dbReference type="STRING" id="1299998.AUL39_07955"/>
<keyword evidence="2" id="KW-1185">Reference proteome</keyword>
<accession>A0A100YUX2</accession>
<dbReference type="AlphaFoldDB" id="A0A100YUX2"/>
<gene>
    <name evidence="1" type="ORF">AUL39_07955</name>
</gene>
<name>A0A100YUX2_TRASO</name>
<evidence type="ECO:0000313" key="1">
    <source>
        <dbReference type="EMBL" id="KUH58140.1"/>
    </source>
</evidence>
<sequence length="211" mass="24636">MQFNPVTIALIAAAAAYFIVEQLMRSTRLNKFALLLRDGRCDEALELLDKPSSKWLYPPFNREYMKLNAYLVKDDVEGASRQFDVLLTMRSSKNQRSEVVVKAYRFYMEHERYKDAKPLLDEIEKTADKGVAKESRLMWEIFAENDSSHITEMEQQFKEAKSPQQRMRLALLIATQYENAHKKSKVAEWRDKANTAASELQDMVRRSSEKK</sequence>
<protein>
    <recommendedName>
        <fullName evidence="3">Tetratricopeptide repeat protein</fullName>
    </recommendedName>
</protein>
<comment type="caution">
    <text evidence="1">The sequence shown here is derived from an EMBL/GenBank/DDBJ whole genome shotgun (WGS) entry which is preliminary data.</text>
</comment>
<evidence type="ECO:0000313" key="2">
    <source>
        <dbReference type="Proteomes" id="UP000054078"/>
    </source>
</evidence>
<evidence type="ECO:0008006" key="3">
    <source>
        <dbReference type="Google" id="ProtNLM"/>
    </source>
</evidence>
<dbReference type="OrthoDB" id="3191381at2"/>
<proteinExistence type="predicted"/>
<dbReference type="Proteomes" id="UP000054078">
    <property type="component" value="Unassembled WGS sequence"/>
</dbReference>
<organism evidence="1 2">
    <name type="scientific">Tractidigestivibacter scatoligenes</name>
    <name type="common">Olsenella scatoligenes</name>
    <dbReference type="NCBI Taxonomy" id="1299998"/>
    <lineage>
        <taxon>Bacteria</taxon>
        <taxon>Bacillati</taxon>
        <taxon>Actinomycetota</taxon>
        <taxon>Coriobacteriia</taxon>
        <taxon>Coriobacteriales</taxon>
        <taxon>Atopobiaceae</taxon>
        <taxon>Tractidigestivibacter</taxon>
    </lineage>
</organism>